<evidence type="ECO:0000256" key="7">
    <source>
        <dbReference type="PIRSR" id="PIRSR602401-1"/>
    </source>
</evidence>
<dbReference type="GO" id="GO:0004497">
    <property type="term" value="F:monooxygenase activity"/>
    <property type="evidence" value="ECO:0007669"/>
    <property type="project" value="UniProtKB-KW"/>
</dbReference>
<dbReference type="PANTHER" id="PTHR24305:SF96">
    <property type="entry name" value="CYTOCHROME P450 MONOOXYGENASE STCB-RELATED"/>
    <property type="match status" value="1"/>
</dbReference>
<dbReference type="GO" id="GO:0016705">
    <property type="term" value="F:oxidoreductase activity, acting on paired donors, with incorporation or reduction of molecular oxygen"/>
    <property type="evidence" value="ECO:0007669"/>
    <property type="project" value="InterPro"/>
</dbReference>
<dbReference type="PRINTS" id="PR00385">
    <property type="entry name" value="P450"/>
</dbReference>
<dbReference type="InParanoid" id="A0A507B1L9"/>
<evidence type="ECO:0000256" key="3">
    <source>
        <dbReference type="ARBA" id="ARBA00022617"/>
    </source>
</evidence>
<keyword evidence="6 7" id="KW-0408">Iron</keyword>
<evidence type="ECO:0000256" key="8">
    <source>
        <dbReference type="RuleBase" id="RU000461"/>
    </source>
</evidence>
<reference evidence="9 10" key="1">
    <citation type="submission" date="2019-06" db="EMBL/GenBank/DDBJ databases">
        <title>Draft genome sequence of the filamentous fungus Phialemoniopsis curvata isolated from diesel fuel.</title>
        <authorList>
            <person name="Varaljay V.A."/>
            <person name="Lyon W.J."/>
            <person name="Crouch A.L."/>
            <person name="Drake C.E."/>
            <person name="Hollomon J.M."/>
            <person name="Nadeau L.J."/>
            <person name="Nunn H.S."/>
            <person name="Stevenson B.S."/>
            <person name="Bojanowski C.L."/>
            <person name="Crookes-Goodson W.J."/>
        </authorList>
    </citation>
    <scope>NUCLEOTIDE SEQUENCE [LARGE SCALE GENOMIC DNA]</scope>
    <source>
        <strain evidence="9 10">D216</strain>
    </source>
</reference>
<evidence type="ECO:0000313" key="9">
    <source>
        <dbReference type="EMBL" id="TPX16172.1"/>
    </source>
</evidence>
<dbReference type="InterPro" id="IPR017972">
    <property type="entry name" value="Cyt_P450_CS"/>
</dbReference>
<comment type="caution">
    <text evidence="9">The sequence shown here is derived from an EMBL/GenBank/DDBJ whole genome shotgun (WGS) entry which is preliminary data.</text>
</comment>
<dbReference type="GO" id="GO:0020037">
    <property type="term" value="F:heme binding"/>
    <property type="evidence" value="ECO:0007669"/>
    <property type="project" value="InterPro"/>
</dbReference>
<sequence>MSESSLKLVEPTVRAKAKLTIDRMQQEMRKRGVADIYKWCLFYTTDVIGELSFGESFRMLEIGQKNTYVEDLENVSRRGGIRAGLPELAFIARYIPLPFMSSAVESGKRFHQYSTESIQRYKRLVAADPNTPATLFSKLFRAGEEGMSDEEIISTGQGYIVAGSDTTSNTLTYLLWTVCRSPQTKAALLAELATLPADFGADALRELPYLNQVIEETLRLYSQVPGGLPRVVPPGGAYMAGHWVPPGTTVSAQAYTVHRNPGVFPRPEVFEPSRWAAPTKAMTDSFVPFGGGSRICIGLHLARMELRLGTALFFLRFPNARVSTKEGMSDGDMETILYFLMAPKGNRCLLELE</sequence>
<keyword evidence="10" id="KW-1185">Reference proteome</keyword>
<keyword evidence="4 7" id="KW-0479">Metal-binding</keyword>
<dbReference type="AlphaFoldDB" id="A0A507B1L9"/>
<dbReference type="InterPro" id="IPR001128">
    <property type="entry name" value="Cyt_P450"/>
</dbReference>
<feature type="binding site" description="axial binding residue" evidence="7">
    <location>
        <position position="296"/>
    </location>
    <ligand>
        <name>heme</name>
        <dbReference type="ChEBI" id="CHEBI:30413"/>
    </ligand>
    <ligandPart>
        <name>Fe</name>
        <dbReference type="ChEBI" id="CHEBI:18248"/>
    </ligandPart>
</feature>
<comment type="similarity">
    <text evidence="2 8">Belongs to the cytochrome P450 family.</text>
</comment>
<dbReference type="Proteomes" id="UP000319257">
    <property type="component" value="Unassembled WGS sequence"/>
</dbReference>
<dbReference type="Pfam" id="PF00067">
    <property type="entry name" value="p450"/>
    <property type="match status" value="1"/>
</dbReference>
<dbReference type="PROSITE" id="PS00086">
    <property type="entry name" value="CYTOCHROME_P450"/>
    <property type="match status" value="1"/>
</dbReference>
<dbReference type="PRINTS" id="PR00463">
    <property type="entry name" value="EP450I"/>
</dbReference>
<organism evidence="9 10">
    <name type="scientific">Thyridium curvatum</name>
    <dbReference type="NCBI Taxonomy" id="1093900"/>
    <lineage>
        <taxon>Eukaryota</taxon>
        <taxon>Fungi</taxon>
        <taxon>Dikarya</taxon>
        <taxon>Ascomycota</taxon>
        <taxon>Pezizomycotina</taxon>
        <taxon>Sordariomycetes</taxon>
        <taxon>Sordariomycetidae</taxon>
        <taxon>Thyridiales</taxon>
        <taxon>Thyridiaceae</taxon>
        <taxon>Thyridium</taxon>
    </lineage>
</organism>
<dbReference type="InterPro" id="IPR036396">
    <property type="entry name" value="Cyt_P450_sf"/>
</dbReference>
<dbReference type="SUPFAM" id="SSF48264">
    <property type="entry name" value="Cytochrome P450"/>
    <property type="match status" value="1"/>
</dbReference>
<evidence type="ECO:0000256" key="1">
    <source>
        <dbReference type="ARBA" id="ARBA00001971"/>
    </source>
</evidence>
<dbReference type="EMBL" id="SKBQ01000019">
    <property type="protein sequence ID" value="TPX16172.1"/>
    <property type="molecule type" value="Genomic_DNA"/>
</dbReference>
<comment type="cofactor">
    <cofactor evidence="1 7">
        <name>heme</name>
        <dbReference type="ChEBI" id="CHEBI:30413"/>
    </cofactor>
</comment>
<dbReference type="STRING" id="1093900.A0A507B1L9"/>
<dbReference type="GO" id="GO:0005506">
    <property type="term" value="F:iron ion binding"/>
    <property type="evidence" value="ECO:0007669"/>
    <property type="project" value="InterPro"/>
</dbReference>
<keyword evidence="3 7" id="KW-0349">Heme</keyword>
<dbReference type="RefSeq" id="XP_030997883.1">
    <property type="nucleotide sequence ID" value="XM_031138548.1"/>
</dbReference>
<protein>
    <recommendedName>
        <fullName evidence="11">Cytochrome P450</fullName>
    </recommendedName>
</protein>
<keyword evidence="8" id="KW-0503">Monooxygenase</keyword>
<evidence type="ECO:0008006" key="11">
    <source>
        <dbReference type="Google" id="ProtNLM"/>
    </source>
</evidence>
<dbReference type="PANTHER" id="PTHR24305">
    <property type="entry name" value="CYTOCHROME P450"/>
    <property type="match status" value="1"/>
</dbReference>
<keyword evidence="5 8" id="KW-0560">Oxidoreductase</keyword>
<evidence type="ECO:0000313" key="10">
    <source>
        <dbReference type="Proteomes" id="UP000319257"/>
    </source>
</evidence>
<dbReference type="GeneID" id="41971614"/>
<evidence type="ECO:0000256" key="2">
    <source>
        <dbReference type="ARBA" id="ARBA00010617"/>
    </source>
</evidence>
<accession>A0A507B1L9</accession>
<evidence type="ECO:0000256" key="6">
    <source>
        <dbReference type="ARBA" id="ARBA00023004"/>
    </source>
</evidence>
<evidence type="ECO:0000256" key="4">
    <source>
        <dbReference type="ARBA" id="ARBA00022723"/>
    </source>
</evidence>
<evidence type="ECO:0000256" key="5">
    <source>
        <dbReference type="ARBA" id="ARBA00023002"/>
    </source>
</evidence>
<name>A0A507B1L9_9PEZI</name>
<dbReference type="InterPro" id="IPR002401">
    <property type="entry name" value="Cyt_P450_E_grp-I"/>
</dbReference>
<dbReference type="InterPro" id="IPR050121">
    <property type="entry name" value="Cytochrome_P450_monoxygenase"/>
</dbReference>
<dbReference type="Gene3D" id="1.10.630.10">
    <property type="entry name" value="Cytochrome P450"/>
    <property type="match status" value="1"/>
</dbReference>
<proteinExistence type="inferred from homology"/>
<dbReference type="OrthoDB" id="1470350at2759"/>
<gene>
    <name evidence="9" type="ORF">E0L32_004167</name>
</gene>